<keyword evidence="1" id="KW-0812">Transmembrane</keyword>
<feature type="transmembrane region" description="Helical" evidence="1">
    <location>
        <begin position="33"/>
        <end position="54"/>
    </location>
</feature>
<feature type="transmembrane region" description="Helical" evidence="1">
    <location>
        <begin position="395"/>
        <end position="415"/>
    </location>
</feature>
<feature type="transmembrane region" description="Helical" evidence="1">
    <location>
        <begin position="367"/>
        <end position="389"/>
    </location>
</feature>
<reference evidence="2 3" key="1">
    <citation type="submission" date="2019-11" db="EMBL/GenBank/DDBJ databases">
        <title>Novel species isolated from a subtropical stream in China.</title>
        <authorList>
            <person name="Lu H."/>
        </authorList>
    </citation>
    <scope>NUCLEOTIDE SEQUENCE [LARGE SCALE GENOMIC DNA]</scope>
    <source>
        <strain evidence="2 3">FT92W</strain>
    </source>
</reference>
<evidence type="ECO:0008006" key="4">
    <source>
        <dbReference type="Google" id="ProtNLM"/>
    </source>
</evidence>
<evidence type="ECO:0000256" key="1">
    <source>
        <dbReference type="SAM" id="Phobius"/>
    </source>
</evidence>
<evidence type="ECO:0000313" key="2">
    <source>
        <dbReference type="EMBL" id="MRV74355.1"/>
    </source>
</evidence>
<proteinExistence type="predicted"/>
<name>A0A7X2LTA4_9BURK</name>
<dbReference type="Proteomes" id="UP000446768">
    <property type="component" value="Unassembled WGS sequence"/>
</dbReference>
<keyword evidence="1" id="KW-1133">Transmembrane helix</keyword>
<feature type="transmembrane region" description="Helical" evidence="1">
    <location>
        <begin position="180"/>
        <end position="199"/>
    </location>
</feature>
<sequence>MRNLRKVAWLLRLEMRLAIRSAAQYAGDTGLKLMAAGAGLLYLVLNGLFSLLLPPEALRLAANPDILVISAVLLAVMFSVLSANQIFQLVAMRRDTLLIFLSPFPASVVLFARILTAACKTALLPLFIITPILNQFIFRGQYELWGFIPATVALSILVSCMWTAVFSLSVRTIGVNSSKIVASFAGLFAALAFGMVTATRHTLHIGIPAISSSALPSGIVWLSSSIMGNPLPLLVLVLAACIALATISVTQHKMLLHVVFSQELTKKSSVVDSRFSSSFLWAILKKEWRLVLRDSDFWLHFVRITFVILIAAGFLYKTGYGMPVVAAAIVVACCIMANDISWLMVATEKASELIASSPRSFSEVLRAKVIAAGILPVAALLTICLGYGLNNLKLSLVSCVVGVPAVSTTVALNTVMAFRKKSLRIATGTAQPGPIVVAQAFSILCFGLAALLLSRLLYP</sequence>
<feature type="transmembrane region" description="Helical" evidence="1">
    <location>
        <begin position="297"/>
        <end position="316"/>
    </location>
</feature>
<feature type="transmembrane region" description="Helical" evidence="1">
    <location>
        <begin position="436"/>
        <end position="458"/>
    </location>
</feature>
<keyword evidence="3" id="KW-1185">Reference proteome</keyword>
<feature type="transmembrane region" description="Helical" evidence="1">
    <location>
        <begin position="144"/>
        <end position="168"/>
    </location>
</feature>
<evidence type="ECO:0000313" key="3">
    <source>
        <dbReference type="Proteomes" id="UP000446768"/>
    </source>
</evidence>
<comment type="caution">
    <text evidence="2">The sequence shown here is derived from an EMBL/GenBank/DDBJ whole genome shotgun (WGS) entry which is preliminary data.</text>
</comment>
<organism evidence="2 3">
    <name type="scientific">Pseudoduganella rivuli</name>
    <dbReference type="NCBI Taxonomy" id="2666085"/>
    <lineage>
        <taxon>Bacteria</taxon>
        <taxon>Pseudomonadati</taxon>
        <taxon>Pseudomonadota</taxon>
        <taxon>Betaproteobacteria</taxon>
        <taxon>Burkholderiales</taxon>
        <taxon>Oxalobacteraceae</taxon>
        <taxon>Telluria group</taxon>
        <taxon>Pseudoduganella</taxon>
    </lineage>
</organism>
<dbReference type="RefSeq" id="WP_154377857.1">
    <property type="nucleotide sequence ID" value="NZ_WKJJ01000014.1"/>
</dbReference>
<feature type="transmembrane region" description="Helical" evidence="1">
    <location>
        <begin position="219"/>
        <end position="247"/>
    </location>
</feature>
<protein>
    <recommendedName>
        <fullName evidence="4">Permease</fullName>
    </recommendedName>
</protein>
<dbReference type="AlphaFoldDB" id="A0A7X2LTA4"/>
<feature type="transmembrane region" description="Helical" evidence="1">
    <location>
        <begin position="322"/>
        <end position="346"/>
    </location>
</feature>
<keyword evidence="1" id="KW-0472">Membrane</keyword>
<gene>
    <name evidence="2" type="ORF">GJ700_21850</name>
</gene>
<dbReference type="EMBL" id="WKJJ01000014">
    <property type="protein sequence ID" value="MRV74355.1"/>
    <property type="molecule type" value="Genomic_DNA"/>
</dbReference>
<accession>A0A7X2LTA4</accession>
<feature type="transmembrane region" description="Helical" evidence="1">
    <location>
        <begin position="66"/>
        <end position="91"/>
    </location>
</feature>